<dbReference type="Proteomes" id="UP000199632">
    <property type="component" value="Unassembled WGS sequence"/>
</dbReference>
<keyword evidence="5" id="KW-1185">Reference proteome</keyword>
<evidence type="ECO:0000256" key="2">
    <source>
        <dbReference type="PROSITE-ProRule" id="PRU00335"/>
    </source>
</evidence>
<dbReference type="InterPro" id="IPR041678">
    <property type="entry name" value="TetR_C_16"/>
</dbReference>
<proteinExistence type="predicted"/>
<sequence length="191" mass="20196">MAEARRRDAAATRAAILASARVGFARGGYDGVGVREIAEGAGVTAMMVNRYFGSKEQLFAEVVAQIMAEPTILTRANIEAPDFADRIAANLVDITAGGATPLDGFLIMLRSSSSDQAAEIGRAQIEAHYHRVLTEALAGDLAPQRAAIVLALVSGIQVMRQVLALSALTDADPADLRGLLEPLFRQLVRAP</sequence>
<feature type="DNA-binding region" description="H-T-H motif" evidence="2">
    <location>
        <begin position="33"/>
        <end position="52"/>
    </location>
</feature>
<dbReference type="Pfam" id="PF00440">
    <property type="entry name" value="TetR_N"/>
    <property type="match status" value="1"/>
</dbReference>
<dbReference type="RefSeq" id="WP_090789288.1">
    <property type="nucleotide sequence ID" value="NZ_BOND01000027.1"/>
</dbReference>
<evidence type="ECO:0000313" key="4">
    <source>
        <dbReference type="EMBL" id="SDY84906.1"/>
    </source>
</evidence>
<dbReference type="PROSITE" id="PS50977">
    <property type="entry name" value="HTH_TETR_2"/>
    <property type="match status" value="1"/>
</dbReference>
<dbReference type="PRINTS" id="PR00455">
    <property type="entry name" value="HTHTETR"/>
</dbReference>
<reference evidence="5" key="1">
    <citation type="submission" date="2016-10" db="EMBL/GenBank/DDBJ databases">
        <authorList>
            <person name="Varghese N."/>
            <person name="Submissions S."/>
        </authorList>
    </citation>
    <scope>NUCLEOTIDE SEQUENCE [LARGE SCALE GENOMIC DNA]</scope>
    <source>
        <strain evidence="5">DSM 44718</strain>
    </source>
</reference>
<accession>A0A1H3N7R4</accession>
<evidence type="ECO:0000256" key="1">
    <source>
        <dbReference type="ARBA" id="ARBA00023125"/>
    </source>
</evidence>
<keyword evidence="1 2" id="KW-0238">DNA-binding</keyword>
<organism evidence="4 5">
    <name type="scientific">Asanoa ishikariensis</name>
    <dbReference type="NCBI Taxonomy" id="137265"/>
    <lineage>
        <taxon>Bacteria</taxon>
        <taxon>Bacillati</taxon>
        <taxon>Actinomycetota</taxon>
        <taxon>Actinomycetes</taxon>
        <taxon>Micromonosporales</taxon>
        <taxon>Micromonosporaceae</taxon>
        <taxon>Asanoa</taxon>
    </lineage>
</organism>
<evidence type="ECO:0000259" key="3">
    <source>
        <dbReference type="PROSITE" id="PS50977"/>
    </source>
</evidence>
<dbReference type="EMBL" id="FNQB01000001">
    <property type="protein sequence ID" value="SDY84906.1"/>
    <property type="molecule type" value="Genomic_DNA"/>
</dbReference>
<dbReference type="PANTHER" id="PTHR30055:SF235">
    <property type="entry name" value="TRANSCRIPTIONAL REGULATORY PROTEIN"/>
    <property type="match status" value="1"/>
</dbReference>
<dbReference type="STRING" id="137265.SAMN05421684_1892"/>
<dbReference type="GO" id="GO:0000976">
    <property type="term" value="F:transcription cis-regulatory region binding"/>
    <property type="evidence" value="ECO:0007669"/>
    <property type="project" value="TreeGrafter"/>
</dbReference>
<dbReference type="SUPFAM" id="SSF46689">
    <property type="entry name" value="Homeodomain-like"/>
    <property type="match status" value="1"/>
</dbReference>
<gene>
    <name evidence="4" type="ORF">SAMN05421684_1892</name>
</gene>
<dbReference type="InterPro" id="IPR009057">
    <property type="entry name" value="Homeodomain-like_sf"/>
</dbReference>
<dbReference type="PANTHER" id="PTHR30055">
    <property type="entry name" value="HTH-TYPE TRANSCRIPTIONAL REGULATOR RUTR"/>
    <property type="match status" value="1"/>
</dbReference>
<dbReference type="InterPro" id="IPR050109">
    <property type="entry name" value="HTH-type_TetR-like_transc_reg"/>
</dbReference>
<dbReference type="OrthoDB" id="4726108at2"/>
<dbReference type="Pfam" id="PF17920">
    <property type="entry name" value="TetR_C_16"/>
    <property type="match status" value="1"/>
</dbReference>
<evidence type="ECO:0000313" key="5">
    <source>
        <dbReference type="Proteomes" id="UP000199632"/>
    </source>
</evidence>
<dbReference type="InterPro" id="IPR001647">
    <property type="entry name" value="HTH_TetR"/>
</dbReference>
<protein>
    <submittedName>
        <fullName evidence="4">Transcriptional regulator, TetR family</fullName>
    </submittedName>
</protein>
<dbReference type="AlphaFoldDB" id="A0A1H3N7R4"/>
<name>A0A1H3N7R4_9ACTN</name>
<dbReference type="Gene3D" id="1.10.357.10">
    <property type="entry name" value="Tetracycline Repressor, domain 2"/>
    <property type="match status" value="1"/>
</dbReference>
<dbReference type="GO" id="GO:0003700">
    <property type="term" value="F:DNA-binding transcription factor activity"/>
    <property type="evidence" value="ECO:0007669"/>
    <property type="project" value="TreeGrafter"/>
</dbReference>
<dbReference type="InterPro" id="IPR036271">
    <property type="entry name" value="Tet_transcr_reg_TetR-rel_C_sf"/>
</dbReference>
<dbReference type="SUPFAM" id="SSF48498">
    <property type="entry name" value="Tetracyclin repressor-like, C-terminal domain"/>
    <property type="match status" value="1"/>
</dbReference>
<feature type="domain" description="HTH tetR-type" evidence="3">
    <location>
        <begin position="10"/>
        <end position="70"/>
    </location>
</feature>